<accession>A0A6B2FZ63</accession>
<dbReference type="SMART" id="SM00320">
    <property type="entry name" value="WD40"/>
    <property type="match status" value="1"/>
</dbReference>
<dbReference type="InterPro" id="IPR001680">
    <property type="entry name" value="WD40_rpt"/>
</dbReference>
<dbReference type="SUPFAM" id="SSF50978">
    <property type="entry name" value="WD40 repeat-like"/>
    <property type="match status" value="1"/>
</dbReference>
<evidence type="ECO:0000256" key="3">
    <source>
        <dbReference type="PROSITE-ProRule" id="PRU00221"/>
    </source>
</evidence>
<dbReference type="EMBL" id="GHBR01001811">
    <property type="protein sequence ID" value="NDJ96898.1"/>
    <property type="molecule type" value="Transcribed_RNA"/>
</dbReference>
<dbReference type="Gene3D" id="2.130.10.10">
    <property type="entry name" value="YVTN repeat-like/Quinoprotein amine dehydrogenase"/>
    <property type="match status" value="1"/>
</dbReference>
<proteinExistence type="predicted"/>
<dbReference type="InterPro" id="IPR015943">
    <property type="entry name" value="WD40/YVTN_repeat-like_dom_sf"/>
</dbReference>
<reference evidence="4" key="1">
    <citation type="submission" date="2018-11" db="EMBL/GenBank/DDBJ databases">
        <title>Myxobolus squamalis genome and transcriptome.</title>
        <authorList>
            <person name="Yahalomi D."/>
            <person name="Atkinson S.D."/>
            <person name="Neuhof M."/>
            <person name="Chang E.S."/>
            <person name="Philippe H."/>
            <person name="Cartwright P."/>
            <person name="Bartholomew J.L."/>
            <person name="Huchon D."/>
        </authorList>
    </citation>
    <scope>NUCLEOTIDE SEQUENCE</scope>
    <source>
        <strain evidence="4">71B08</strain>
        <tissue evidence="4">Whole</tissue>
    </source>
</reference>
<dbReference type="AlphaFoldDB" id="A0A6B2FZ63"/>
<dbReference type="Pfam" id="PF25168">
    <property type="entry name" value="Beta-prop_WDR36-Utp21_2nd"/>
    <property type="match status" value="1"/>
</dbReference>
<protein>
    <submittedName>
        <fullName evidence="4">WD repeat-containing protein 36 (Trinotate prediction)</fullName>
    </submittedName>
</protein>
<evidence type="ECO:0000256" key="2">
    <source>
        <dbReference type="ARBA" id="ARBA00022737"/>
    </source>
</evidence>
<keyword evidence="2" id="KW-0677">Repeat</keyword>
<sequence length="145" mass="16223">MVGYSKGALEVFNLQTGEHSGSFIDPSPSFSSVVGVVIDRRNHLSADIDDSTCKIWFFMSRQIKARIKLSIKPTQMEINRESSLIAIAGCGRIFIIDLDTNKTIRCFCENESSAITDICLSHDARWVLAASDDSFIRMWDLPSSR</sequence>
<evidence type="ECO:0000313" key="4">
    <source>
        <dbReference type="EMBL" id="NDJ96898.1"/>
    </source>
</evidence>
<name>A0A6B2FZ63_MYXSQ</name>
<dbReference type="InterPro" id="IPR019775">
    <property type="entry name" value="WD40_repeat_CS"/>
</dbReference>
<dbReference type="PROSITE" id="PS50294">
    <property type="entry name" value="WD_REPEATS_REGION"/>
    <property type="match status" value="1"/>
</dbReference>
<dbReference type="GO" id="GO:0034388">
    <property type="term" value="C:Pwp2p-containing subcomplex of 90S preribosome"/>
    <property type="evidence" value="ECO:0007669"/>
    <property type="project" value="TreeGrafter"/>
</dbReference>
<dbReference type="PANTHER" id="PTHR22840:SF12">
    <property type="entry name" value="WD REPEAT-CONTAINING PROTEIN 36"/>
    <property type="match status" value="1"/>
</dbReference>
<evidence type="ECO:0000256" key="1">
    <source>
        <dbReference type="ARBA" id="ARBA00022574"/>
    </source>
</evidence>
<dbReference type="GO" id="GO:0006364">
    <property type="term" value="P:rRNA processing"/>
    <property type="evidence" value="ECO:0007669"/>
    <property type="project" value="TreeGrafter"/>
</dbReference>
<feature type="repeat" description="WD" evidence="3">
    <location>
        <begin position="108"/>
        <end position="145"/>
    </location>
</feature>
<dbReference type="PROSITE" id="PS00678">
    <property type="entry name" value="WD_REPEATS_1"/>
    <property type="match status" value="1"/>
</dbReference>
<dbReference type="GO" id="GO:0032040">
    <property type="term" value="C:small-subunit processome"/>
    <property type="evidence" value="ECO:0007669"/>
    <property type="project" value="TreeGrafter"/>
</dbReference>
<keyword evidence="1 3" id="KW-0853">WD repeat</keyword>
<organism evidence="4">
    <name type="scientific">Myxobolus squamalis</name>
    <name type="common">Myxosporean</name>
    <dbReference type="NCBI Taxonomy" id="59785"/>
    <lineage>
        <taxon>Eukaryota</taxon>
        <taxon>Metazoa</taxon>
        <taxon>Cnidaria</taxon>
        <taxon>Myxozoa</taxon>
        <taxon>Myxosporea</taxon>
        <taxon>Bivalvulida</taxon>
        <taxon>Platysporina</taxon>
        <taxon>Myxobolidae</taxon>
        <taxon>Myxobolus</taxon>
    </lineage>
</organism>
<dbReference type="PROSITE" id="PS50082">
    <property type="entry name" value="WD_REPEATS_2"/>
    <property type="match status" value="1"/>
</dbReference>
<dbReference type="InterPro" id="IPR036322">
    <property type="entry name" value="WD40_repeat_dom_sf"/>
</dbReference>
<dbReference type="PANTHER" id="PTHR22840">
    <property type="entry name" value="WD REPEAT-CONTAINING PROTEIN 36"/>
    <property type="match status" value="1"/>
</dbReference>